<dbReference type="EMBL" id="CP137852">
    <property type="protein sequence ID" value="WPB84007.1"/>
    <property type="molecule type" value="Genomic_DNA"/>
</dbReference>
<gene>
    <name evidence="2" type="ORF">R9Z33_18125</name>
</gene>
<protein>
    <submittedName>
        <fullName evidence="2">DUF4340 domain-containing protein</fullName>
    </submittedName>
</protein>
<organism evidence="2 3">
    <name type="scientific">Sediminicoccus rosea</name>
    <dbReference type="NCBI Taxonomy" id="1225128"/>
    <lineage>
        <taxon>Bacteria</taxon>
        <taxon>Pseudomonadati</taxon>
        <taxon>Pseudomonadota</taxon>
        <taxon>Alphaproteobacteria</taxon>
        <taxon>Acetobacterales</taxon>
        <taxon>Roseomonadaceae</taxon>
        <taxon>Sediminicoccus</taxon>
    </lineage>
</organism>
<dbReference type="Proteomes" id="UP001305521">
    <property type="component" value="Chromosome"/>
</dbReference>
<keyword evidence="3" id="KW-1185">Reference proteome</keyword>
<evidence type="ECO:0000259" key="1">
    <source>
        <dbReference type="Pfam" id="PF14238"/>
    </source>
</evidence>
<sequence length="330" mass="36040">MIGKRGLIALGGAAAASLGAALLLQPEGEVEGRISEGSLAFPGLAARLANARRIELRRGAQGTTLIRDGDTWRIAEAQGYPARPERVRETLVGLTELRLVEERSGDPAQWPRLGVEDPAAPGTTATLLRVFDGEGRPLAEMILGRRRMRTQGNQPEAIYARRPGENRAWLAEGRLGADADPSLWLDRDLASLAPARLRRVEVTRIGQPPLVLARAGEVDAPLDIITPADPPVADRIALDEVGRAFDGLTFVEVRKDAPGEALGEARFHYTDDVTITVRPHREGELFWVRLGAEGGEEARRLNARFEGWAFQLGLWKEKAMIPRLEDLVVS</sequence>
<dbReference type="RefSeq" id="WP_318647963.1">
    <property type="nucleotide sequence ID" value="NZ_CP137852.1"/>
</dbReference>
<dbReference type="Pfam" id="PF14238">
    <property type="entry name" value="DUF4340"/>
    <property type="match status" value="1"/>
</dbReference>
<evidence type="ECO:0000313" key="3">
    <source>
        <dbReference type="Proteomes" id="UP001305521"/>
    </source>
</evidence>
<proteinExistence type="predicted"/>
<accession>A0ABZ0PEW1</accession>
<feature type="domain" description="DUF4340" evidence="1">
    <location>
        <begin position="72"/>
        <end position="254"/>
    </location>
</feature>
<reference evidence="2 3" key="1">
    <citation type="submission" date="2023-11" db="EMBL/GenBank/DDBJ databases">
        <title>Arctic aerobic anoxygenic photoheterotroph Sediminicoccus rosea KRV36 adapts its photosynthesis to long days of polar summer.</title>
        <authorList>
            <person name="Tomasch J."/>
            <person name="Kopejtka K."/>
            <person name="Bily T."/>
            <person name="Gardiner A.T."/>
            <person name="Gardian Z."/>
            <person name="Shivaramu S."/>
            <person name="Koblizek M."/>
            <person name="Engelhardt F."/>
            <person name="Kaftan D."/>
        </authorList>
    </citation>
    <scope>NUCLEOTIDE SEQUENCE [LARGE SCALE GENOMIC DNA]</scope>
    <source>
        <strain evidence="2 3">R-30</strain>
    </source>
</reference>
<dbReference type="InterPro" id="IPR025641">
    <property type="entry name" value="DUF4340"/>
</dbReference>
<name>A0ABZ0PEW1_9PROT</name>
<evidence type="ECO:0000313" key="2">
    <source>
        <dbReference type="EMBL" id="WPB84007.1"/>
    </source>
</evidence>